<evidence type="ECO:0000313" key="2">
    <source>
        <dbReference type="EMBL" id="MSS39416.1"/>
    </source>
</evidence>
<dbReference type="InterPro" id="IPR016181">
    <property type="entry name" value="Acyl_CoA_acyltransferase"/>
</dbReference>
<proteinExistence type="predicted"/>
<dbReference type="GO" id="GO:0016747">
    <property type="term" value="F:acyltransferase activity, transferring groups other than amino-acyl groups"/>
    <property type="evidence" value="ECO:0007669"/>
    <property type="project" value="InterPro"/>
</dbReference>
<comment type="caution">
    <text evidence="2">The sequence shown here is derived from an EMBL/GenBank/DDBJ whole genome shotgun (WGS) entry which is preliminary data.</text>
</comment>
<evidence type="ECO:0000259" key="1">
    <source>
        <dbReference type="Pfam" id="PF00583"/>
    </source>
</evidence>
<dbReference type="EMBL" id="VUMB01000005">
    <property type="protein sequence ID" value="MSS39416.1"/>
    <property type="molecule type" value="Genomic_DNA"/>
</dbReference>
<dbReference type="Proteomes" id="UP000462363">
    <property type="component" value="Unassembled WGS sequence"/>
</dbReference>
<sequence length="243" mass="27643">MFTAPRPPFFNILKPLSSSFTRISSRFSSVKILGISVSPHKKILNDFQIIESHLLAIILGSIKYFKEVIMLNKVKLTEAEMREFAEVFAYYDYGDEESGMVPYYPGYPDRTSLINYLVAMIKTADEYGGIYATSDKKEGIVILTDTTHPYPGIALLKMMWRMMRALGFKNFSDIIKKFQAGGASLEKSYRDNKKQFVQIELLAVKKEYQGKGFMRPLVETAFEVARQGNLPVIVSTDAKLKKD</sequence>
<reference evidence="2 3" key="1">
    <citation type="submission" date="2019-08" db="EMBL/GenBank/DDBJ databases">
        <title>In-depth cultivation of the pig gut microbiome towards novel bacterial diversity and tailored functional studies.</title>
        <authorList>
            <person name="Wylensek D."/>
            <person name="Hitch T.C.A."/>
            <person name="Clavel T."/>
        </authorList>
    </citation>
    <scope>NUCLEOTIDE SEQUENCE [LARGE SCALE GENOMIC DNA]</scope>
    <source>
        <strain evidence="2 3">BL-389-WT-3D</strain>
    </source>
</reference>
<evidence type="ECO:0000313" key="3">
    <source>
        <dbReference type="Proteomes" id="UP000462363"/>
    </source>
</evidence>
<dbReference type="InterPro" id="IPR000182">
    <property type="entry name" value="GNAT_dom"/>
</dbReference>
<feature type="domain" description="N-acetyltransferase" evidence="1">
    <location>
        <begin position="181"/>
        <end position="232"/>
    </location>
</feature>
<organism evidence="2 3">
    <name type="scientific">Clostridium scindens (strain JCM 10418 / VPI 12708)</name>
    <dbReference type="NCBI Taxonomy" id="29347"/>
    <lineage>
        <taxon>Bacteria</taxon>
        <taxon>Bacillati</taxon>
        <taxon>Bacillota</taxon>
        <taxon>Clostridia</taxon>
        <taxon>Lachnospirales</taxon>
        <taxon>Lachnospiraceae</taxon>
    </lineage>
</organism>
<gene>
    <name evidence="2" type="ORF">FYJ37_03345</name>
</gene>
<keyword evidence="2" id="KW-0808">Transferase</keyword>
<dbReference type="Gene3D" id="3.40.630.30">
    <property type="match status" value="1"/>
</dbReference>
<name>A0A844F4T9_CLOSV</name>
<dbReference type="Pfam" id="PF00583">
    <property type="entry name" value="Acetyltransf_1"/>
    <property type="match status" value="1"/>
</dbReference>
<protein>
    <submittedName>
        <fullName evidence="2">GNAT family N-acetyltransferase</fullName>
    </submittedName>
</protein>
<accession>A0A844F4T9</accession>
<dbReference type="CDD" id="cd04301">
    <property type="entry name" value="NAT_SF"/>
    <property type="match status" value="1"/>
</dbReference>
<dbReference type="AlphaFoldDB" id="A0A844F4T9"/>
<dbReference type="SUPFAM" id="SSF55729">
    <property type="entry name" value="Acyl-CoA N-acyltransferases (Nat)"/>
    <property type="match status" value="1"/>
</dbReference>